<evidence type="ECO:0000256" key="6">
    <source>
        <dbReference type="SAM" id="SignalP"/>
    </source>
</evidence>
<dbReference type="KEGG" id="abac:LuPra_05467"/>
<dbReference type="AlphaFoldDB" id="A0A143PWJ5"/>
<feature type="signal peptide" evidence="6">
    <location>
        <begin position="1"/>
        <end position="18"/>
    </location>
</feature>
<protein>
    <submittedName>
        <fullName evidence="8">Outer membrane protein Omp85</fullName>
    </submittedName>
</protein>
<dbReference type="Pfam" id="PF01103">
    <property type="entry name" value="Omp85"/>
    <property type="match status" value="1"/>
</dbReference>
<evidence type="ECO:0000256" key="3">
    <source>
        <dbReference type="ARBA" id="ARBA00022729"/>
    </source>
</evidence>
<keyword evidence="5" id="KW-0998">Cell outer membrane</keyword>
<proteinExistence type="predicted"/>
<dbReference type="InterPro" id="IPR010827">
    <property type="entry name" value="BamA/TamA_POTRA"/>
</dbReference>
<evidence type="ECO:0000256" key="5">
    <source>
        <dbReference type="ARBA" id="ARBA00023237"/>
    </source>
</evidence>
<dbReference type="Gene3D" id="2.40.160.50">
    <property type="entry name" value="membrane protein fhac: a member of the omp85/tpsb transporter family"/>
    <property type="match status" value="1"/>
</dbReference>
<comment type="subcellular location">
    <subcellularLocation>
        <location evidence="1">Membrane</location>
    </subcellularLocation>
</comment>
<dbReference type="Gene3D" id="3.10.20.310">
    <property type="entry name" value="membrane protein fhac"/>
    <property type="match status" value="5"/>
</dbReference>
<feature type="domain" description="POTRA" evidence="7">
    <location>
        <begin position="514"/>
        <end position="587"/>
    </location>
</feature>
<keyword evidence="3 6" id="KW-0732">Signal</keyword>
<evidence type="ECO:0000313" key="9">
    <source>
        <dbReference type="Proteomes" id="UP000076079"/>
    </source>
</evidence>
<dbReference type="RefSeq" id="WP_110173670.1">
    <property type="nucleotide sequence ID" value="NZ_CP015136.1"/>
</dbReference>
<dbReference type="PROSITE" id="PS51257">
    <property type="entry name" value="PROKAR_LIPOPROTEIN"/>
    <property type="match status" value="1"/>
</dbReference>
<name>A0A143PWJ5_LUTPR</name>
<gene>
    <name evidence="8" type="primary">bamA_3</name>
    <name evidence="8" type="ORF">LuPra_05467</name>
</gene>
<dbReference type="STRING" id="1855912.LuPra_05467"/>
<dbReference type="GO" id="GO:0019867">
    <property type="term" value="C:outer membrane"/>
    <property type="evidence" value="ECO:0007669"/>
    <property type="project" value="InterPro"/>
</dbReference>
<dbReference type="PANTHER" id="PTHR12815:SF47">
    <property type="entry name" value="TRANSLOCATION AND ASSEMBLY MODULE SUBUNIT TAMA"/>
    <property type="match status" value="1"/>
</dbReference>
<dbReference type="EMBL" id="CP015136">
    <property type="protein sequence ID" value="AMY12194.1"/>
    <property type="molecule type" value="Genomic_DNA"/>
</dbReference>
<evidence type="ECO:0000313" key="8">
    <source>
        <dbReference type="EMBL" id="AMY12194.1"/>
    </source>
</evidence>
<dbReference type="InterPro" id="IPR039910">
    <property type="entry name" value="D15-like"/>
</dbReference>
<dbReference type="Proteomes" id="UP000076079">
    <property type="component" value="Chromosome"/>
</dbReference>
<keyword evidence="9" id="KW-1185">Reference proteome</keyword>
<reference evidence="8 9" key="1">
    <citation type="journal article" date="2016" name="Genome Announc.">
        <title>First Complete Genome Sequence of a Subdivision 6 Acidobacterium Strain.</title>
        <authorList>
            <person name="Huang S."/>
            <person name="Vieira S."/>
            <person name="Bunk B."/>
            <person name="Riedel T."/>
            <person name="Sproer C."/>
            <person name="Overmann J."/>
        </authorList>
    </citation>
    <scope>NUCLEOTIDE SEQUENCE [LARGE SCALE GENOMIC DNA]</scope>
    <source>
        <strain evidence="9">DSM 100886 HEG_-6_39</strain>
    </source>
</reference>
<feature type="chain" id="PRO_5007512097" evidence="6">
    <location>
        <begin position="19"/>
        <end position="984"/>
    </location>
</feature>
<reference evidence="9" key="2">
    <citation type="submission" date="2016-04" db="EMBL/GenBank/DDBJ databases">
        <title>First Complete Genome Sequence of a Subdivision 6 Acidobacterium.</title>
        <authorList>
            <person name="Huang S."/>
            <person name="Vieira S."/>
            <person name="Bunk B."/>
            <person name="Riedel T."/>
            <person name="Sproeer C."/>
            <person name="Overmann J."/>
        </authorList>
    </citation>
    <scope>NUCLEOTIDE SEQUENCE [LARGE SCALE GENOMIC DNA]</scope>
    <source>
        <strain evidence="9">DSM 100886 HEG_-6_39</strain>
    </source>
</reference>
<evidence type="ECO:0000256" key="4">
    <source>
        <dbReference type="ARBA" id="ARBA00023136"/>
    </source>
</evidence>
<evidence type="ECO:0000256" key="1">
    <source>
        <dbReference type="ARBA" id="ARBA00004370"/>
    </source>
</evidence>
<keyword evidence="4" id="KW-0472">Membrane</keyword>
<evidence type="ECO:0000256" key="2">
    <source>
        <dbReference type="ARBA" id="ARBA00022692"/>
    </source>
</evidence>
<sequence precursor="true">MRTTVGGLVVILSLCACAALSAQPATTQVADVRGQPVTAIRVEVDGVRSPDPSLPALLDVVVGRPLDPSQVRSSIEHLVHLQRFATVDLLAEPAPGGVAVIVQLTSAQRIEDVRVEGALKPFDTAILRAIRERIGSAALISETGDAVAAVQDVLGARGYLRPQIGTRLDPTSRREIVTLVVTGDPGTRWQVARLAITGIPAPEQAAAIRALGFTSGMPYDRDAMDEAVRRYTSRLRASGYYEAVVRTTPEPGQASTAIDLTVDVTRGPLVVLTFEGDSLPEAARRELVPVREEASVDEDLLEDSRNRITEWLQERGYWRARVSYSRRQTATGLEVVFTIARGRVYRVRSVLIGGAQALPEASLRQRVAIQPDDPFVPSVLAAGIASITQLYQNSGFPAVRVEQALVDVSAPSLSPDVPGDLEIRLRVTEGTRATVSRITFEGVQALDEAALRTALTLSPGQPFSSAAVVASREAVLRRYLDEGYRQAQIEARLDNGAATGAIGVTFVLVEGRQTIVDRILVVGNVRTSEDTIRRELRIVGGQPYGLSRVFESQRRLTALGLFRSVRIVDMGQANAGSRDVVITVEEAPVTTVGYGAGLQGGQRLRSVGDTGAVEENFEFAARGFFEAGRRNLWGKNRAVSLFVRASVRPRDFPNDPERDGSGLALNEYRVLGAWREPRAFLDSANLDIAAFVEQAVRSSFSFRRQQARVDWSRLFGEHLTFVARYGFGRTDIFDARIALEDQLNVDRLFPQVRISSVTNSVIRDTRDDPLDPGKGTFVAVDGELAGRAIGSEVGFGKTLLQGFLYRRLAGPRRIVIAGGARVGLARGLPREIVRLGDDGQPLYGPDGQPLVDVVTDLPAAERFFAGGDNTVRGFAQDRLGEPATLDRNGLPTGGNGLLIFNTEVRVPVWKGLIAAGFVDAGNVFQRVSNLDIAEIRGAAGFGVRYLSPIGPIRVDLGFKMNRLTFANGTKEGRTALHITVGQAF</sequence>
<dbReference type="InterPro" id="IPR000184">
    <property type="entry name" value="Bac_surfAg_D15"/>
</dbReference>
<dbReference type="PANTHER" id="PTHR12815">
    <property type="entry name" value="SORTING AND ASSEMBLY MACHINERY SAMM50 PROTEIN FAMILY MEMBER"/>
    <property type="match status" value="1"/>
</dbReference>
<evidence type="ECO:0000259" key="7">
    <source>
        <dbReference type="PROSITE" id="PS51779"/>
    </source>
</evidence>
<dbReference type="InterPro" id="IPR034746">
    <property type="entry name" value="POTRA"/>
</dbReference>
<dbReference type="Pfam" id="PF07244">
    <property type="entry name" value="POTRA"/>
    <property type="match status" value="5"/>
</dbReference>
<organism evidence="8 9">
    <name type="scientific">Luteitalea pratensis</name>
    <dbReference type="NCBI Taxonomy" id="1855912"/>
    <lineage>
        <taxon>Bacteria</taxon>
        <taxon>Pseudomonadati</taxon>
        <taxon>Acidobacteriota</taxon>
        <taxon>Vicinamibacteria</taxon>
        <taxon>Vicinamibacterales</taxon>
        <taxon>Vicinamibacteraceae</taxon>
        <taxon>Luteitalea</taxon>
    </lineage>
</organism>
<keyword evidence="2" id="KW-0812">Transmembrane</keyword>
<dbReference type="OrthoDB" id="9776356at2"/>
<dbReference type="PROSITE" id="PS51779">
    <property type="entry name" value="POTRA"/>
    <property type="match status" value="1"/>
</dbReference>
<accession>A0A143PWJ5</accession>